<sequence>MTSKAVSVASLPPFVLWRCATATVPHCHLFGLNVASPHTCYDRCMLSKPVAPLLHQSCFAAHCCVGVVRSPCRGQMWGEPVWTCRLLLAECGRSAAPSPQTMAICSQEMLALKCRGLPFVEYSVNNLREGSLVHVVSKIYKKPRFVPIHGTYVEDTELVVTEQFGSLVLLGHL</sequence>
<dbReference type="GeneID" id="92375615"/>
<evidence type="ECO:0000313" key="1">
    <source>
        <dbReference type="EMBL" id="SCU70106.1"/>
    </source>
</evidence>
<dbReference type="EMBL" id="CZPT02001358">
    <property type="protein sequence ID" value="SCU70106.1"/>
    <property type="molecule type" value="Genomic_DNA"/>
</dbReference>
<protein>
    <submittedName>
        <fullName evidence="1">Uncharacterized protein</fullName>
    </submittedName>
</protein>
<organism evidence="1 2">
    <name type="scientific">Trypanosoma equiperdum</name>
    <dbReference type="NCBI Taxonomy" id="5694"/>
    <lineage>
        <taxon>Eukaryota</taxon>
        <taxon>Discoba</taxon>
        <taxon>Euglenozoa</taxon>
        <taxon>Kinetoplastea</taxon>
        <taxon>Metakinetoplastina</taxon>
        <taxon>Trypanosomatida</taxon>
        <taxon>Trypanosomatidae</taxon>
        <taxon>Trypanosoma</taxon>
    </lineage>
</organism>
<dbReference type="VEuPathDB" id="TriTrypDB:TEOVI_000167500"/>
<name>A0A1G4ID96_TRYEQ</name>
<dbReference type="RefSeq" id="XP_067080979.1">
    <property type="nucleotide sequence ID" value="XM_067224878.1"/>
</dbReference>
<gene>
    <name evidence="1" type="ORF">TEOVI_000167500</name>
</gene>
<dbReference type="Proteomes" id="UP000195570">
    <property type="component" value="Unassembled WGS sequence"/>
</dbReference>
<comment type="caution">
    <text evidence="1">The sequence shown here is derived from an EMBL/GenBank/DDBJ whole genome shotgun (WGS) entry which is preliminary data.</text>
</comment>
<reference evidence="1" key="1">
    <citation type="submission" date="2016-09" db="EMBL/GenBank/DDBJ databases">
        <authorList>
            <person name="Hebert L."/>
            <person name="Moumen B."/>
        </authorList>
    </citation>
    <scope>NUCLEOTIDE SEQUENCE [LARGE SCALE GENOMIC DNA]</scope>
    <source>
        <strain evidence="1">OVI</strain>
    </source>
</reference>
<accession>A0A1G4ID96</accession>
<keyword evidence="2" id="KW-1185">Reference proteome</keyword>
<dbReference type="AlphaFoldDB" id="A0A1G4ID96"/>
<evidence type="ECO:0000313" key="2">
    <source>
        <dbReference type="Proteomes" id="UP000195570"/>
    </source>
</evidence>
<proteinExistence type="predicted"/>